<feature type="transmembrane region" description="Helical" evidence="5">
    <location>
        <begin position="364"/>
        <end position="383"/>
    </location>
</feature>
<dbReference type="Pfam" id="PF07690">
    <property type="entry name" value="MFS_1"/>
    <property type="match status" value="2"/>
</dbReference>
<evidence type="ECO:0000256" key="3">
    <source>
        <dbReference type="ARBA" id="ARBA00022989"/>
    </source>
</evidence>
<dbReference type="InterPro" id="IPR036259">
    <property type="entry name" value="MFS_trans_sf"/>
</dbReference>
<evidence type="ECO:0000259" key="6">
    <source>
        <dbReference type="PROSITE" id="PS50850"/>
    </source>
</evidence>
<dbReference type="Proteomes" id="UP001217500">
    <property type="component" value="Chromosome"/>
</dbReference>
<evidence type="ECO:0000313" key="8">
    <source>
        <dbReference type="Proteomes" id="UP001217500"/>
    </source>
</evidence>
<feature type="domain" description="Major facilitator superfamily (MFS) profile" evidence="6">
    <location>
        <begin position="8"/>
        <end position="415"/>
    </location>
</feature>
<dbReference type="KEGG" id="gso:PH603_12455"/>
<feature type="transmembrane region" description="Helical" evidence="5">
    <location>
        <begin position="162"/>
        <end position="182"/>
    </location>
</feature>
<dbReference type="AlphaFoldDB" id="A0AAE9XV38"/>
<sequence>MSRAQWQAIAVTVALSALDGFDVLAMTFAAPGISASRGIGKTELGLLLSSGLAGMALGSLFLSPVADRLGRRPAVLLCLGVMALGMALSPLMGGLGSLAACRLFTGVGIGGMVGIITPLAAEFANLRMKPVAVSLMTIGYPVGGFLGGAASGLLLAAYDWRAVFLFGAGMALLLVPLVLRYLPESPDYLAARQPKDALVRINRVLGRFGLQRLDVLPVPESGAPKSGVRALLTGAARQRTLRLMGGYFLYIMSIYYFLSWLPKIVADVGFDPATAAGVASASNLAGIAGGALAGMLASRFGLARVIVAVLGGTAFSIALFGQAVPPLGLVTLLACLAGFFVMAGMSLLYALIGTAFAPAERATGAGLVIGVGRGGAVLAPALAGLMFDAGVGLAVVSALMGLAALGAAVLVRRLAD</sequence>
<dbReference type="EMBL" id="CP116805">
    <property type="protein sequence ID" value="WCL53349.1"/>
    <property type="molecule type" value="Genomic_DNA"/>
</dbReference>
<evidence type="ECO:0000256" key="2">
    <source>
        <dbReference type="ARBA" id="ARBA00022692"/>
    </source>
</evidence>
<feature type="transmembrane region" description="Helical" evidence="5">
    <location>
        <begin position="45"/>
        <end position="62"/>
    </location>
</feature>
<name>A0AAE9XV38_9PROT</name>
<feature type="transmembrane region" description="Helical" evidence="5">
    <location>
        <begin position="241"/>
        <end position="261"/>
    </location>
</feature>
<feature type="transmembrane region" description="Helical" evidence="5">
    <location>
        <begin position="327"/>
        <end position="352"/>
    </location>
</feature>
<keyword evidence="2 5" id="KW-0812">Transmembrane</keyword>
<feature type="transmembrane region" description="Helical" evidence="5">
    <location>
        <begin position="301"/>
        <end position="321"/>
    </location>
</feature>
<evidence type="ECO:0000256" key="1">
    <source>
        <dbReference type="ARBA" id="ARBA00004141"/>
    </source>
</evidence>
<dbReference type="GO" id="GO:0046943">
    <property type="term" value="F:carboxylic acid transmembrane transporter activity"/>
    <property type="evidence" value="ECO:0007669"/>
    <property type="project" value="TreeGrafter"/>
</dbReference>
<dbReference type="SUPFAM" id="SSF103473">
    <property type="entry name" value="MFS general substrate transporter"/>
    <property type="match status" value="1"/>
</dbReference>
<keyword evidence="3 5" id="KW-1133">Transmembrane helix</keyword>
<feature type="transmembrane region" description="Helical" evidence="5">
    <location>
        <begin position="74"/>
        <end position="91"/>
    </location>
</feature>
<protein>
    <submittedName>
        <fullName evidence="7">MFS transporter</fullName>
    </submittedName>
</protein>
<dbReference type="GO" id="GO:0005886">
    <property type="term" value="C:plasma membrane"/>
    <property type="evidence" value="ECO:0007669"/>
    <property type="project" value="TreeGrafter"/>
</dbReference>
<keyword evidence="8" id="KW-1185">Reference proteome</keyword>
<comment type="subcellular location">
    <subcellularLocation>
        <location evidence="1">Membrane</location>
        <topology evidence="1">Multi-pass membrane protein</topology>
    </subcellularLocation>
</comment>
<keyword evidence="4 5" id="KW-0472">Membrane</keyword>
<dbReference type="InterPro" id="IPR011701">
    <property type="entry name" value="MFS"/>
</dbReference>
<accession>A0AAE9XV38</accession>
<evidence type="ECO:0000313" key="7">
    <source>
        <dbReference type="EMBL" id="WCL53349.1"/>
    </source>
</evidence>
<dbReference type="InterPro" id="IPR005829">
    <property type="entry name" value="Sugar_transporter_CS"/>
</dbReference>
<feature type="transmembrane region" description="Helical" evidence="5">
    <location>
        <begin position="103"/>
        <end position="121"/>
    </location>
</feature>
<proteinExistence type="predicted"/>
<evidence type="ECO:0000256" key="5">
    <source>
        <dbReference type="SAM" id="Phobius"/>
    </source>
</evidence>
<feature type="transmembrane region" description="Helical" evidence="5">
    <location>
        <begin position="273"/>
        <end position="294"/>
    </location>
</feature>
<feature type="transmembrane region" description="Helical" evidence="5">
    <location>
        <begin position="389"/>
        <end position="411"/>
    </location>
</feature>
<dbReference type="PANTHER" id="PTHR23508:SF10">
    <property type="entry name" value="CARBOXYLIC ACID TRANSPORTER PROTEIN HOMOLOG"/>
    <property type="match status" value="1"/>
</dbReference>
<organism evidence="7 8">
    <name type="scientific">Gimibacter soli</name>
    <dbReference type="NCBI Taxonomy" id="3024400"/>
    <lineage>
        <taxon>Bacteria</taxon>
        <taxon>Pseudomonadati</taxon>
        <taxon>Pseudomonadota</taxon>
        <taxon>Alphaproteobacteria</taxon>
        <taxon>Kordiimonadales</taxon>
        <taxon>Temperatibacteraceae</taxon>
        <taxon>Gimibacter</taxon>
    </lineage>
</organism>
<gene>
    <name evidence="7" type="ORF">PH603_12455</name>
</gene>
<evidence type="ECO:0000256" key="4">
    <source>
        <dbReference type="ARBA" id="ARBA00023136"/>
    </source>
</evidence>
<dbReference type="PROSITE" id="PS50850">
    <property type="entry name" value="MFS"/>
    <property type="match status" value="1"/>
</dbReference>
<dbReference type="PANTHER" id="PTHR23508">
    <property type="entry name" value="CARBOXYLIC ACID TRANSPORTER PROTEIN HOMOLOG"/>
    <property type="match status" value="1"/>
</dbReference>
<dbReference type="Gene3D" id="1.20.1250.20">
    <property type="entry name" value="MFS general substrate transporter like domains"/>
    <property type="match status" value="1"/>
</dbReference>
<dbReference type="InterPro" id="IPR020846">
    <property type="entry name" value="MFS_dom"/>
</dbReference>
<feature type="transmembrane region" description="Helical" evidence="5">
    <location>
        <begin position="133"/>
        <end position="156"/>
    </location>
</feature>
<dbReference type="RefSeq" id="WP_289502861.1">
    <property type="nucleotide sequence ID" value="NZ_CP116805.1"/>
</dbReference>
<dbReference type="PROSITE" id="PS00217">
    <property type="entry name" value="SUGAR_TRANSPORT_2"/>
    <property type="match status" value="1"/>
</dbReference>
<reference evidence="7" key="1">
    <citation type="submission" date="2023-01" db="EMBL/GenBank/DDBJ databases">
        <title>The genome sequence of Kordiimonadaceae bacterium 6D33.</title>
        <authorList>
            <person name="Liu Y."/>
        </authorList>
    </citation>
    <scope>NUCLEOTIDE SEQUENCE</scope>
    <source>
        <strain evidence="7">6D33</strain>
    </source>
</reference>